<keyword evidence="4" id="KW-1185">Reference proteome</keyword>
<proteinExistence type="predicted"/>
<evidence type="ECO:0000313" key="4">
    <source>
        <dbReference type="Proteomes" id="UP000250369"/>
    </source>
</evidence>
<dbReference type="Pfam" id="PF03961">
    <property type="entry name" value="FapA"/>
    <property type="match status" value="1"/>
</dbReference>
<dbReference type="PANTHER" id="PTHR38032">
    <property type="entry name" value="POLYMERASE-RELATED"/>
    <property type="match status" value="1"/>
</dbReference>
<dbReference type="PANTHER" id="PTHR38032:SF1">
    <property type="entry name" value="RNA-BINDING PROTEIN KHPB N-TERMINAL DOMAIN-CONTAINING PROTEIN"/>
    <property type="match status" value="1"/>
</dbReference>
<gene>
    <name evidence="3" type="ORF">DQG23_00490</name>
</gene>
<dbReference type="InterPro" id="IPR046866">
    <property type="entry name" value="FapA_N"/>
</dbReference>
<dbReference type="AlphaFoldDB" id="A0A329MRX7"/>
<feature type="domain" description="Flagellar Assembly Protein A N-terminal region" evidence="2">
    <location>
        <begin position="13"/>
        <end position="186"/>
    </location>
</feature>
<dbReference type="OrthoDB" id="9816426at2"/>
<evidence type="ECO:0000313" key="3">
    <source>
        <dbReference type="EMBL" id="RAV22731.1"/>
    </source>
</evidence>
<comment type="caution">
    <text evidence="3">The sequence shown here is derived from an EMBL/GenBank/DDBJ whole genome shotgun (WGS) entry which is preliminary data.</text>
</comment>
<dbReference type="InterPro" id="IPR046865">
    <property type="entry name" value="FapA_b_solenoid"/>
</dbReference>
<feature type="coiled-coil region" evidence="1">
    <location>
        <begin position="391"/>
        <end position="425"/>
    </location>
</feature>
<dbReference type="Pfam" id="PF20250">
    <property type="entry name" value="FapA_N"/>
    <property type="match status" value="1"/>
</dbReference>
<sequence length="470" mass="50765">MVSDSAHPSEHFIKVTVSGDKLKAFMQLTNLDESIRFSVLQLESILQARQVTVGVKRDVLQELASNPSAFYDEKAVVAEGELAVNGEDGYVTLLHNLDQDGKKPLEMEDGKVNYKEVTVLSNVRKGELIARRVPPKQGAPGRAVTGEVLLPREGKAAHFKNGKNVVVDREGLHMYAAIDGMIVKTDRDKINVFPVFEVNGDVDYNIGNIDFVGTVVIRGSVLPGFKVKASGDIRVTGGVEAAELEAGGSIEISAGILGQNKGLIKAGLNVKSSFIQDGNVEAAGDVIVTQSIMHSNVRAGNSVVCLGAKGLIVGGIIQAGEKVTARTIGNSMSTNTIVEVGVLPELRNELINLRSQLKTGQDSLDKTDKALVILDQMAAAGQLTPDRLSIRLKLQLTKKQTNEELSQIRERILEIEKSLSDTEKAKIEVHAIIYGGAKIVLGRYTKFIKDPLQRVVFRIADGDVSLVPYL</sequence>
<organism evidence="3 4">
    <name type="scientific">Paenibacillus contaminans</name>
    <dbReference type="NCBI Taxonomy" id="450362"/>
    <lineage>
        <taxon>Bacteria</taxon>
        <taxon>Bacillati</taxon>
        <taxon>Bacillota</taxon>
        <taxon>Bacilli</taxon>
        <taxon>Bacillales</taxon>
        <taxon>Paenibacillaceae</taxon>
        <taxon>Paenibacillus</taxon>
    </lineage>
</organism>
<evidence type="ECO:0000256" key="1">
    <source>
        <dbReference type="SAM" id="Coils"/>
    </source>
</evidence>
<accession>A0A329MRX7</accession>
<evidence type="ECO:0000259" key="2">
    <source>
        <dbReference type="Pfam" id="PF20250"/>
    </source>
</evidence>
<dbReference type="InterPro" id="IPR005646">
    <property type="entry name" value="FapA"/>
</dbReference>
<name>A0A329MRX7_9BACL</name>
<keyword evidence="1" id="KW-0175">Coiled coil</keyword>
<dbReference type="EMBL" id="QMFB01000001">
    <property type="protein sequence ID" value="RAV22731.1"/>
    <property type="molecule type" value="Genomic_DNA"/>
</dbReference>
<dbReference type="Proteomes" id="UP000250369">
    <property type="component" value="Unassembled WGS sequence"/>
</dbReference>
<reference evidence="3 4" key="1">
    <citation type="journal article" date="2009" name="Int. J. Syst. Evol. Microbiol.">
        <title>Paenibacillus contaminans sp. nov., isolated from a contaminated laboratory plate.</title>
        <authorList>
            <person name="Chou J.H."/>
            <person name="Lee J.H."/>
            <person name="Lin M.C."/>
            <person name="Chang P.S."/>
            <person name="Arun A.B."/>
            <person name="Young C.C."/>
            <person name="Chen W.M."/>
        </authorList>
    </citation>
    <scope>NUCLEOTIDE SEQUENCE [LARGE SCALE GENOMIC DNA]</scope>
    <source>
        <strain evidence="3 4">CKOBP-6</strain>
    </source>
</reference>
<protein>
    <submittedName>
        <fullName evidence="3">DUF342 domain-containing protein</fullName>
    </submittedName>
</protein>